<evidence type="ECO:0000256" key="2">
    <source>
        <dbReference type="SAM" id="Phobius"/>
    </source>
</evidence>
<organism evidence="3 4">
    <name type="scientific">Kaistia nematophila</name>
    <dbReference type="NCBI Taxonomy" id="2994654"/>
    <lineage>
        <taxon>Bacteria</taxon>
        <taxon>Pseudomonadati</taxon>
        <taxon>Pseudomonadota</taxon>
        <taxon>Alphaproteobacteria</taxon>
        <taxon>Hyphomicrobiales</taxon>
        <taxon>Kaistiaceae</taxon>
        <taxon>Kaistia</taxon>
    </lineage>
</organism>
<reference evidence="3" key="1">
    <citation type="submission" date="2022-11" db="EMBL/GenBank/DDBJ databases">
        <title>Biodiversity and phylogenetic relationships of bacteria.</title>
        <authorList>
            <person name="Machado R.A.R."/>
            <person name="Bhat A."/>
            <person name="Loulou A."/>
            <person name="Kallel S."/>
        </authorList>
    </citation>
    <scope>NUCLEOTIDE SEQUENCE</scope>
    <source>
        <strain evidence="3">K-TC2</strain>
    </source>
</reference>
<evidence type="ECO:0000256" key="1">
    <source>
        <dbReference type="SAM" id="MobiDB-lite"/>
    </source>
</evidence>
<dbReference type="Gene3D" id="2.60.450.10">
    <property type="entry name" value="Lipopolysaccharide (LPS) transport protein A like domain"/>
    <property type="match status" value="1"/>
</dbReference>
<keyword evidence="4" id="KW-1185">Reference proteome</keyword>
<feature type="region of interest" description="Disordered" evidence="1">
    <location>
        <begin position="1"/>
        <end position="22"/>
    </location>
</feature>
<name>A0A9X3IIV1_9HYPH</name>
<feature type="compositionally biased region" description="Low complexity" evidence="1">
    <location>
        <begin position="225"/>
        <end position="240"/>
    </location>
</feature>
<dbReference type="InterPro" id="IPR026265">
    <property type="entry name" value="LptC"/>
</dbReference>
<comment type="caution">
    <text evidence="3">The sequence shown here is derived from an EMBL/GenBank/DDBJ whole genome shotgun (WGS) entry which is preliminary data.</text>
</comment>
<gene>
    <name evidence="3" type="primary">lptC</name>
    <name evidence="3" type="ORF">OSH07_00960</name>
</gene>
<feature type="transmembrane region" description="Helical" evidence="2">
    <location>
        <begin position="43"/>
        <end position="63"/>
    </location>
</feature>
<feature type="region of interest" description="Disordered" evidence="1">
    <location>
        <begin position="220"/>
        <end position="240"/>
    </location>
</feature>
<dbReference type="AlphaFoldDB" id="A0A9X3IIV1"/>
<dbReference type="GO" id="GO:0005886">
    <property type="term" value="C:plasma membrane"/>
    <property type="evidence" value="ECO:0007669"/>
    <property type="project" value="InterPro"/>
</dbReference>
<dbReference type="RefSeq" id="WP_266336734.1">
    <property type="nucleotide sequence ID" value="NZ_JAPKNK010000001.1"/>
</dbReference>
<proteinExistence type="predicted"/>
<keyword evidence="2" id="KW-1133">Transmembrane helix</keyword>
<dbReference type="Pfam" id="PF06835">
    <property type="entry name" value="LptC"/>
    <property type="match status" value="1"/>
</dbReference>
<sequence>MRASTDPTWSAGGRGSHVDPRQGVDARYRAAMRHSRLVRILKIALPTVSVLAAGAFFLFTYFAPSLPEGVAFGSIDVTNNAVVMENPHVSGFTNNGRAYELKADRAEQSLKDTKVVTLQRIGATIGMDNDDTAKVVATTGTYYADKQRLFLDKSITLSTSTGIAGKLENADIDMKAGTMRSDQPIDFTAQGSRIQANSVEVQDRGKRILFRNGVKVTYSAPATHSADSPSPQPAAPSVIE</sequence>
<keyword evidence="2" id="KW-0812">Transmembrane</keyword>
<keyword evidence="2" id="KW-0472">Membrane</keyword>
<dbReference type="Proteomes" id="UP001144805">
    <property type="component" value="Unassembled WGS sequence"/>
</dbReference>
<dbReference type="InterPro" id="IPR010664">
    <property type="entry name" value="LipoPS_assembly_LptC-rel"/>
</dbReference>
<evidence type="ECO:0000313" key="3">
    <source>
        <dbReference type="EMBL" id="MCX5567753.1"/>
    </source>
</evidence>
<dbReference type="EMBL" id="JAPKNK010000001">
    <property type="protein sequence ID" value="MCX5567753.1"/>
    <property type="molecule type" value="Genomic_DNA"/>
</dbReference>
<dbReference type="GO" id="GO:0015221">
    <property type="term" value="F:lipopolysaccharide transmembrane transporter activity"/>
    <property type="evidence" value="ECO:0007669"/>
    <property type="project" value="InterPro"/>
</dbReference>
<evidence type="ECO:0000313" key="4">
    <source>
        <dbReference type="Proteomes" id="UP001144805"/>
    </source>
</evidence>
<accession>A0A9X3IIV1</accession>
<dbReference type="NCBIfam" id="TIGR04409">
    <property type="entry name" value="LptC_YrbK"/>
    <property type="match status" value="1"/>
</dbReference>
<protein>
    <submittedName>
        <fullName evidence="3">LPS export ABC transporter periplasmic protein LptC</fullName>
    </submittedName>
</protein>